<organism evidence="2 3">
    <name type="scientific">Peptoclostridium litorale DSM 5388</name>
    <dbReference type="NCBI Taxonomy" id="1121324"/>
    <lineage>
        <taxon>Bacteria</taxon>
        <taxon>Bacillati</taxon>
        <taxon>Bacillota</taxon>
        <taxon>Clostridia</taxon>
        <taxon>Peptostreptococcales</taxon>
        <taxon>Peptoclostridiaceae</taxon>
        <taxon>Peptoclostridium</taxon>
    </lineage>
</organism>
<dbReference type="OrthoDB" id="1957811at2"/>
<evidence type="ECO:0000313" key="3">
    <source>
        <dbReference type="Proteomes" id="UP000027946"/>
    </source>
</evidence>
<gene>
    <name evidence="2" type="ORF">CLIT_10c05320</name>
</gene>
<name>A0A069RFJ0_PEPLI</name>
<dbReference type="AlphaFoldDB" id="A0A069RFJ0"/>
<protein>
    <submittedName>
        <fullName evidence="2">Uncharacterized protein</fullName>
    </submittedName>
</protein>
<comment type="caution">
    <text evidence="2">The sequence shown here is derived from an EMBL/GenBank/DDBJ whole genome shotgun (WGS) entry which is preliminary data.</text>
</comment>
<sequence>MYLEGIAKGLFFIAIGIFAILGAVKKPRFFWGARKAKSMRRIFGDRITSIFYIAIGIFLSGFGITMFFAG</sequence>
<evidence type="ECO:0000313" key="2">
    <source>
        <dbReference type="EMBL" id="KDR95804.1"/>
    </source>
</evidence>
<accession>A0A069RFJ0</accession>
<dbReference type="RefSeq" id="WP_038264380.1">
    <property type="nucleotide sequence ID" value="NZ_FSRH01000011.1"/>
</dbReference>
<dbReference type="Proteomes" id="UP000027946">
    <property type="component" value="Unassembled WGS sequence"/>
</dbReference>
<keyword evidence="1" id="KW-1133">Transmembrane helix</keyword>
<keyword evidence="1" id="KW-0472">Membrane</keyword>
<feature type="transmembrane region" description="Helical" evidence="1">
    <location>
        <begin position="6"/>
        <end position="24"/>
    </location>
</feature>
<feature type="transmembrane region" description="Helical" evidence="1">
    <location>
        <begin position="45"/>
        <end position="69"/>
    </location>
</feature>
<evidence type="ECO:0000256" key="1">
    <source>
        <dbReference type="SAM" id="Phobius"/>
    </source>
</evidence>
<proteinExistence type="predicted"/>
<keyword evidence="1" id="KW-0812">Transmembrane</keyword>
<dbReference type="EMBL" id="JJMM01000010">
    <property type="protein sequence ID" value="KDR95804.1"/>
    <property type="molecule type" value="Genomic_DNA"/>
</dbReference>
<reference evidence="2 3" key="1">
    <citation type="submission" date="2014-03" db="EMBL/GenBank/DDBJ databases">
        <title>Genome sequence of Clostridium litorale W6, DSM 5388.</title>
        <authorList>
            <person name="Poehlein A."/>
            <person name="Jagirdar A."/>
            <person name="Khonsari B."/>
            <person name="Chibani C.M."/>
            <person name="Gutierrez Gutierrez D.A."/>
            <person name="Davydova E."/>
            <person name="Alghaithi H.S."/>
            <person name="Nair K.P."/>
            <person name="Dhamotharan K."/>
            <person name="Chandran L."/>
            <person name="G W."/>
            <person name="Daniel R."/>
        </authorList>
    </citation>
    <scope>NUCLEOTIDE SEQUENCE [LARGE SCALE GENOMIC DNA]</scope>
    <source>
        <strain evidence="2 3">W6</strain>
    </source>
</reference>
<keyword evidence="3" id="KW-1185">Reference proteome</keyword>